<dbReference type="InterPro" id="IPR050077">
    <property type="entry name" value="LexA_repressor"/>
</dbReference>
<dbReference type="GO" id="GO:0003677">
    <property type="term" value="F:DNA binding"/>
    <property type="evidence" value="ECO:0007669"/>
    <property type="project" value="InterPro"/>
</dbReference>
<dbReference type="PANTHER" id="PTHR33516:SF2">
    <property type="entry name" value="LEXA REPRESSOR-RELATED"/>
    <property type="match status" value="1"/>
</dbReference>
<accession>A0A7H9E864</accession>
<dbReference type="Pfam" id="PF00717">
    <property type="entry name" value="Peptidase_S24"/>
    <property type="match status" value="1"/>
</dbReference>
<proteinExistence type="predicted"/>
<evidence type="ECO:0000313" key="3">
    <source>
        <dbReference type="Proteomes" id="UP000510660"/>
    </source>
</evidence>
<dbReference type="InterPro" id="IPR010982">
    <property type="entry name" value="Lambda_DNA-bd_dom_sf"/>
</dbReference>
<protein>
    <submittedName>
        <fullName evidence="2">Helix-turn-helix domain-containing protein</fullName>
    </submittedName>
</protein>
<sequence>MFGEKLKAIRTKNHLSMDDLAKELNKKFNTKISKSMISRWESNQTDPSITNVKYLMKFFGVDYSYFVEDTDNVYTNKLYQPSNAHPLSKNIVKVPVIGQIAMGMPITAEQNIEGYDAIELQYDIPADELFELECEGHSMEPTIPNGAIGLFEVTSTVEDGEIAAVQVDHDSEATLKRIQHAKGQILLKPDNPAYPTLTIDKDHPGRIVGRLLEYRVKMHR</sequence>
<dbReference type="PANTHER" id="PTHR33516">
    <property type="entry name" value="LEXA REPRESSOR"/>
    <property type="match status" value="1"/>
</dbReference>
<name>A0A7H9E864_9LACO</name>
<dbReference type="CDD" id="cd06529">
    <property type="entry name" value="S24_LexA-like"/>
    <property type="match status" value="1"/>
</dbReference>
<dbReference type="Pfam" id="PF01381">
    <property type="entry name" value="HTH_3"/>
    <property type="match status" value="1"/>
</dbReference>
<dbReference type="PROSITE" id="PS50943">
    <property type="entry name" value="HTH_CROC1"/>
    <property type="match status" value="1"/>
</dbReference>
<dbReference type="AlphaFoldDB" id="A0A7H9E864"/>
<feature type="domain" description="HTH cro/C1-type" evidence="1">
    <location>
        <begin position="6"/>
        <end position="66"/>
    </location>
</feature>
<evidence type="ECO:0000259" key="1">
    <source>
        <dbReference type="PROSITE" id="PS50943"/>
    </source>
</evidence>
<dbReference type="InterPro" id="IPR015927">
    <property type="entry name" value="Peptidase_S24_S26A/B/C"/>
</dbReference>
<dbReference type="InterPro" id="IPR039418">
    <property type="entry name" value="LexA-like"/>
</dbReference>
<dbReference type="Proteomes" id="UP000510660">
    <property type="component" value="Chromosome"/>
</dbReference>
<evidence type="ECO:0000313" key="2">
    <source>
        <dbReference type="EMBL" id="QLL73838.1"/>
    </source>
</evidence>
<dbReference type="Gene3D" id="2.10.109.10">
    <property type="entry name" value="Umud Fragment, subunit A"/>
    <property type="match status" value="1"/>
</dbReference>
<dbReference type="InterPro" id="IPR036286">
    <property type="entry name" value="LexA/Signal_pep-like_sf"/>
</dbReference>
<dbReference type="SUPFAM" id="SSF47413">
    <property type="entry name" value="lambda repressor-like DNA-binding domains"/>
    <property type="match status" value="1"/>
</dbReference>
<dbReference type="Gene3D" id="1.10.260.40">
    <property type="entry name" value="lambda repressor-like DNA-binding domains"/>
    <property type="match status" value="1"/>
</dbReference>
<dbReference type="RefSeq" id="WP_180862071.1">
    <property type="nucleotide sequence ID" value="NZ_CP047415.1"/>
</dbReference>
<reference evidence="2 3" key="1">
    <citation type="submission" date="2020-01" db="EMBL/GenBank/DDBJ databases">
        <title>Complete and circular genome sequences of six lactobacillus isolates from horses.</title>
        <authorList>
            <person name="Hassan H.M."/>
        </authorList>
    </citation>
    <scope>NUCLEOTIDE SEQUENCE [LARGE SCALE GENOMIC DNA]</scope>
    <source>
        <strain evidence="2 3">1D</strain>
    </source>
</reference>
<organism evidence="2 3">
    <name type="scientific">Lactobacillus crispatus</name>
    <dbReference type="NCBI Taxonomy" id="47770"/>
    <lineage>
        <taxon>Bacteria</taxon>
        <taxon>Bacillati</taxon>
        <taxon>Bacillota</taxon>
        <taxon>Bacilli</taxon>
        <taxon>Lactobacillales</taxon>
        <taxon>Lactobacillaceae</taxon>
        <taxon>Lactobacillus</taxon>
    </lineage>
</organism>
<gene>
    <name evidence="2" type="ORF">GTO85_05405</name>
</gene>
<dbReference type="SMART" id="SM00530">
    <property type="entry name" value="HTH_XRE"/>
    <property type="match status" value="1"/>
</dbReference>
<dbReference type="InterPro" id="IPR001387">
    <property type="entry name" value="Cro/C1-type_HTH"/>
</dbReference>
<dbReference type="CDD" id="cd00093">
    <property type="entry name" value="HTH_XRE"/>
    <property type="match status" value="1"/>
</dbReference>
<dbReference type="SUPFAM" id="SSF51306">
    <property type="entry name" value="LexA/Signal peptidase"/>
    <property type="match status" value="1"/>
</dbReference>
<dbReference type="EMBL" id="CP047415">
    <property type="protein sequence ID" value="QLL73838.1"/>
    <property type="molecule type" value="Genomic_DNA"/>
</dbReference>